<reference evidence="3 6" key="3">
    <citation type="submission" date="2018-07" db="EMBL/GenBank/DDBJ databases">
        <title>Genome sequence of extremly halophilic archaeon Halopelagius longus strain BC12-B1.</title>
        <authorList>
            <person name="Zhang X."/>
        </authorList>
    </citation>
    <scope>NUCLEOTIDE SEQUENCE [LARGE SCALE GENOMIC DNA]</scope>
    <source>
        <strain evidence="3 6">BC12-B1</strain>
    </source>
</reference>
<sequence length="304" mass="34538">MSSTDVPADGVTPEKVGVDAESRMVDVGDVRLHVVLAGPEDGAPVVLMHGFPEFWYAWKEHVEPLAHEGYRVVVPDLRGYHLSDKPESVSSYAPDELAGDVLGLLDALDAPDAHVVGHDWGGFLAWWVGLHHPERVRTLSALNIPHPTAFRRAIYHDWEQRLRSWYVLFFQLPRLPEAVASATDYRLLSDLMRRTSEPGTFNAADFDCYRAAWRRPGAYRSMVNWYRAVVRANPRPATDRCDCPTLVLWGAKDDFLSRSLALDSVQYCDTEHLVVLDDATHWLHHEEPVRVRNELTKHFEKARA</sequence>
<dbReference type="InterPro" id="IPR000639">
    <property type="entry name" value="Epox_hydrolase-like"/>
</dbReference>
<dbReference type="EMBL" id="QQST01000001">
    <property type="protein sequence ID" value="RDI72569.1"/>
    <property type="molecule type" value="Genomic_DNA"/>
</dbReference>
<reference evidence="5" key="2">
    <citation type="submission" date="2016-10" db="EMBL/GenBank/DDBJ databases">
        <authorList>
            <person name="Varghese N."/>
            <person name="Submissions S."/>
        </authorList>
    </citation>
    <scope>NUCLEOTIDE SEQUENCE [LARGE SCALE GENOMIC DNA]</scope>
    <source>
        <strain evidence="5">CGMCC 1.12397</strain>
    </source>
</reference>
<dbReference type="RefSeq" id="WP_092533012.1">
    <property type="nucleotide sequence ID" value="NZ_FNKQ01000001.1"/>
</dbReference>
<feature type="domain" description="AB hydrolase-1" evidence="2">
    <location>
        <begin position="44"/>
        <end position="288"/>
    </location>
</feature>
<evidence type="ECO:0000313" key="5">
    <source>
        <dbReference type="Proteomes" id="UP000199289"/>
    </source>
</evidence>
<organism evidence="4 5">
    <name type="scientific">Halopelagius longus</name>
    <dbReference type="NCBI Taxonomy" id="1236180"/>
    <lineage>
        <taxon>Archaea</taxon>
        <taxon>Methanobacteriati</taxon>
        <taxon>Methanobacteriota</taxon>
        <taxon>Stenosarchaea group</taxon>
        <taxon>Halobacteria</taxon>
        <taxon>Halobacteriales</taxon>
        <taxon>Haloferacaceae</taxon>
    </lineage>
</organism>
<evidence type="ECO:0000313" key="6">
    <source>
        <dbReference type="Proteomes" id="UP000255421"/>
    </source>
</evidence>
<proteinExistence type="predicted"/>
<dbReference type="GO" id="GO:0016787">
    <property type="term" value="F:hydrolase activity"/>
    <property type="evidence" value="ECO:0007669"/>
    <property type="project" value="UniProtKB-KW"/>
</dbReference>
<evidence type="ECO:0000313" key="4">
    <source>
        <dbReference type="EMBL" id="SDQ16303.1"/>
    </source>
</evidence>
<keyword evidence="1 3" id="KW-0378">Hydrolase</keyword>
<protein>
    <submittedName>
        <fullName evidence="3">Alpha/beta hydrolase</fullName>
    </submittedName>
    <submittedName>
        <fullName evidence="4">Pimeloyl-ACP methyl ester carboxylesterase</fullName>
    </submittedName>
</protein>
<evidence type="ECO:0000313" key="3">
    <source>
        <dbReference type="EMBL" id="RDI72569.1"/>
    </source>
</evidence>
<dbReference type="AlphaFoldDB" id="A0A1H0YMF1"/>
<accession>A0A1H0YMF1</accession>
<dbReference type="Gene3D" id="3.40.50.1820">
    <property type="entry name" value="alpha/beta hydrolase"/>
    <property type="match status" value="1"/>
</dbReference>
<dbReference type="SUPFAM" id="SSF53474">
    <property type="entry name" value="alpha/beta-Hydrolases"/>
    <property type="match status" value="1"/>
</dbReference>
<name>A0A1H0YMF1_9EURY</name>
<dbReference type="PANTHER" id="PTHR43329">
    <property type="entry name" value="EPOXIDE HYDROLASE"/>
    <property type="match status" value="1"/>
</dbReference>
<reference evidence="4" key="1">
    <citation type="submission" date="2016-10" db="EMBL/GenBank/DDBJ databases">
        <authorList>
            <person name="de Groot N.N."/>
        </authorList>
    </citation>
    <scope>NUCLEOTIDE SEQUENCE [LARGE SCALE GENOMIC DNA]</scope>
    <source>
        <strain evidence="4">CGMCC 1.12397</strain>
    </source>
</reference>
<evidence type="ECO:0000256" key="1">
    <source>
        <dbReference type="ARBA" id="ARBA00022801"/>
    </source>
</evidence>
<gene>
    <name evidence="3" type="ORF">DWB78_13045</name>
    <name evidence="4" type="ORF">SAMN05216278_0724</name>
</gene>
<evidence type="ECO:0000259" key="2">
    <source>
        <dbReference type="Pfam" id="PF00561"/>
    </source>
</evidence>
<dbReference type="Proteomes" id="UP000199289">
    <property type="component" value="Unassembled WGS sequence"/>
</dbReference>
<dbReference type="PRINTS" id="PR00412">
    <property type="entry name" value="EPOXHYDRLASE"/>
</dbReference>
<dbReference type="InterPro" id="IPR029058">
    <property type="entry name" value="AB_hydrolase_fold"/>
</dbReference>
<dbReference type="InterPro" id="IPR000073">
    <property type="entry name" value="AB_hydrolase_1"/>
</dbReference>
<dbReference type="Proteomes" id="UP000255421">
    <property type="component" value="Unassembled WGS sequence"/>
</dbReference>
<dbReference type="EMBL" id="FNKQ01000001">
    <property type="protein sequence ID" value="SDQ16303.1"/>
    <property type="molecule type" value="Genomic_DNA"/>
</dbReference>
<dbReference type="Pfam" id="PF00561">
    <property type="entry name" value="Abhydrolase_1"/>
    <property type="match status" value="1"/>
</dbReference>
<dbReference type="OrthoDB" id="299757at2157"/>
<keyword evidence="6" id="KW-1185">Reference proteome</keyword>
<dbReference type="PRINTS" id="PR00111">
    <property type="entry name" value="ABHYDROLASE"/>
</dbReference>